<dbReference type="Proteomes" id="UP000596661">
    <property type="component" value="Chromosome 5"/>
</dbReference>
<reference evidence="1" key="1">
    <citation type="submission" date="2018-11" db="EMBL/GenBank/DDBJ databases">
        <authorList>
            <person name="Grassa J C."/>
        </authorList>
    </citation>
    <scope>NUCLEOTIDE SEQUENCE [LARGE SCALE GENOMIC DNA]</scope>
</reference>
<dbReference type="AlphaFoldDB" id="A0A803PSN2"/>
<name>A0A803PSN2_CANSA</name>
<reference evidence="1" key="2">
    <citation type="submission" date="2021-03" db="UniProtKB">
        <authorList>
            <consortium name="EnsemblPlants"/>
        </authorList>
    </citation>
    <scope>IDENTIFICATION</scope>
</reference>
<evidence type="ECO:0000313" key="1">
    <source>
        <dbReference type="EnsemblPlants" id="cds.evm.model.05.981"/>
    </source>
</evidence>
<dbReference type="EMBL" id="UZAU01000481">
    <property type="status" value="NOT_ANNOTATED_CDS"/>
    <property type="molecule type" value="Genomic_DNA"/>
</dbReference>
<keyword evidence="2" id="KW-1185">Reference proteome</keyword>
<accession>A0A803PSN2</accession>
<protein>
    <submittedName>
        <fullName evidence="1">Uncharacterized protein</fullName>
    </submittedName>
</protein>
<organism evidence="1 2">
    <name type="scientific">Cannabis sativa</name>
    <name type="common">Hemp</name>
    <name type="synonym">Marijuana</name>
    <dbReference type="NCBI Taxonomy" id="3483"/>
    <lineage>
        <taxon>Eukaryota</taxon>
        <taxon>Viridiplantae</taxon>
        <taxon>Streptophyta</taxon>
        <taxon>Embryophyta</taxon>
        <taxon>Tracheophyta</taxon>
        <taxon>Spermatophyta</taxon>
        <taxon>Magnoliopsida</taxon>
        <taxon>eudicotyledons</taxon>
        <taxon>Gunneridae</taxon>
        <taxon>Pentapetalae</taxon>
        <taxon>rosids</taxon>
        <taxon>fabids</taxon>
        <taxon>Rosales</taxon>
        <taxon>Cannabaceae</taxon>
        <taxon>Cannabis</taxon>
    </lineage>
</organism>
<proteinExistence type="predicted"/>
<dbReference type="Gramene" id="evm.model.05.981">
    <property type="protein sequence ID" value="cds.evm.model.05.981"/>
    <property type="gene ID" value="evm.TU.05.981"/>
</dbReference>
<dbReference type="EnsemblPlants" id="evm.model.05.981">
    <property type="protein sequence ID" value="cds.evm.model.05.981"/>
    <property type="gene ID" value="evm.TU.05.981"/>
</dbReference>
<evidence type="ECO:0000313" key="2">
    <source>
        <dbReference type="Proteomes" id="UP000596661"/>
    </source>
</evidence>
<sequence>DKALPSDTENPRRDGKRTLQSGSLEVEKFLNQMWLGDADLFNLKRWGNEVETSNFEFFAKLPDILTSVDIIL</sequence>